<dbReference type="EMBL" id="MJBS01000015">
    <property type="protein sequence ID" value="OHF02056.1"/>
    <property type="molecule type" value="Genomic_DNA"/>
</dbReference>
<reference evidence="2 3" key="1">
    <citation type="submission" date="2016-09" db="EMBL/GenBank/DDBJ databases">
        <authorList>
            <person name="Capua I."/>
            <person name="De Benedictis P."/>
            <person name="Joannis T."/>
            <person name="Lombin L.H."/>
            <person name="Cattoli G."/>
        </authorList>
    </citation>
    <scope>NUCLEOTIDE SEQUENCE [LARGE SCALE GENOMIC DNA]</scope>
    <source>
        <strain evidence="2 3">IMI 309357</strain>
    </source>
</reference>
<evidence type="ECO:0000256" key="1">
    <source>
        <dbReference type="SAM" id="MobiDB-lite"/>
    </source>
</evidence>
<name>A0A1G4BL77_9PEZI</name>
<comment type="caution">
    <text evidence="2">The sequence shown here is derived from an EMBL/GenBank/DDBJ whole genome shotgun (WGS) entry which is preliminary data.</text>
</comment>
<evidence type="ECO:0000313" key="3">
    <source>
        <dbReference type="Proteomes" id="UP000176998"/>
    </source>
</evidence>
<keyword evidence="3" id="KW-1185">Reference proteome</keyword>
<gene>
    <name evidence="2" type="ORF">CORC01_02635</name>
</gene>
<evidence type="ECO:0000313" key="2">
    <source>
        <dbReference type="EMBL" id="OHF02056.1"/>
    </source>
</evidence>
<dbReference type="GeneID" id="34555795"/>
<feature type="compositionally biased region" description="Polar residues" evidence="1">
    <location>
        <begin position="118"/>
        <end position="127"/>
    </location>
</feature>
<dbReference type="RefSeq" id="XP_022479198.1">
    <property type="nucleotide sequence ID" value="XM_022614285.1"/>
</dbReference>
<dbReference type="Proteomes" id="UP000176998">
    <property type="component" value="Unassembled WGS sequence"/>
</dbReference>
<protein>
    <submittedName>
        <fullName evidence="2">Uncharacterized protein</fullName>
    </submittedName>
</protein>
<accession>A0A1G4BL77</accession>
<organism evidence="2 3">
    <name type="scientific">Colletotrichum orchidophilum</name>
    <dbReference type="NCBI Taxonomy" id="1209926"/>
    <lineage>
        <taxon>Eukaryota</taxon>
        <taxon>Fungi</taxon>
        <taxon>Dikarya</taxon>
        <taxon>Ascomycota</taxon>
        <taxon>Pezizomycotina</taxon>
        <taxon>Sordariomycetes</taxon>
        <taxon>Hypocreomycetidae</taxon>
        <taxon>Glomerellales</taxon>
        <taxon>Glomerellaceae</taxon>
        <taxon>Colletotrichum</taxon>
    </lineage>
</organism>
<proteinExistence type="predicted"/>
<sequence>MDGESLSPDMLSTGFLASRPAPTTIETFSSSSPIHAYGVKASIAVRESVDGVFETPTPTSSYNDHDYKTQKYLGAALVTPATASEEPAGGLVVHGGLLFPFAREPRRRKQGRGPSGAVENQQLGSLF</sequence>
<feature type="region of interest" description="Disordered" evidence="1">
    <location>
        <begin position="103"/>
        <end position="127"/>
    </location>
</feature>
<dbReference type="AlphaFoldDB" id="A0A1G4BL77"/>